<dbReference type="Proteomes" id="UP000238218">
    <property type="component" value="Unassembled WGS sequence"/>
</dbReference>
<accession>A0ABX5F874</accession>
<evidence type="ECO:0000313" key="2">
    <source>
        <dbReference type="EMBL" id="PSB37878.1"/>
    </source>
</evidence>
<dbReference type="InterPro" id="IPR011059">
    <property type="entry name" value="Metal-dep_hydrolase_composite"/>
</dbReference>
<evidence type="ECO:0000259" key="1">
    <source>
        <dbReference type="Pfam" id="PF07969"/>
    </source>
</evidence>
<dbReference type="InterPro" id="IPR013108">
    <property type="entry name" value="Amidohydro_3"/>
</dbReference>
<reference evidence="2 3" key="1">
    <citation type="submission" date="2018-02" db="EMBL/GenBank/DDBJ databases">
        <authorList>
            <person name="Moore K."/>
            <person name="Momper L."/>
        </authorList>
    </citation>
    <scope>NUCLEOTIDE SEQUENCE [LARGE SCALE GENOMIC DNA]</scope>
    <source>
        <strain evidence="2 3">CCALA 015</strain>
    </source>
</reference>
<comment type="caution">
    <text evidence="2">The sequence shown here is derived from an EMBL/GenBank/DDBJ whole genome shotgun (WGS) entry which is preliminary data.</text>
</comment>
<dbReference type="PANTHER" id="PTHR32027:SF0">
    <property type="entry name" value="CYTOSINE DEAMINASE"/>
    <property type="match status" value="1"/>
</dbReference>
<name>A0ABX5F874_9CHRO</name>
<organism evidence="2 3">
    <name type="scientific">Aphanothece cf. minutissima CCALA 015</name>
    <dbReference type="NCBI Taxonomy" id="2107695"/>
    <lineage>
        <taxon>Bacteria</taxon>
        <taxon>Bacillati</taxon>
        <taxon>Cyanobacteriota</taxon>
        <taxon>Cyanophyceae</taxon>
        <taxon>Oscillatoriophycideae</taxon>
        <taxon>Chroococcales</taxon>
        <taxon>Aphanothecaceae</taxon>
        <taxon>Aphanothece</taxon>
    </lineage>
</organism>
<sequence>MRIPRLLLDPCVPLPAADDQGLVTVRLEHGEGRIRAIHGLATGCGGDGEEGGAPAPLALTPLVEPHAHLDKAFSAEAFPNPEGTMAGAMAANGREATVRQAEAVRRRGERALDQAWRYGLRAIRSHIDSLGPWARPSWEVLLELRDRWRGRVELQLVALVPVGHWRTAEGQAFAAWVAARGGLLGGVLGAPFRSTPADRAGLLALLRLAERLGCGVDLHVDESADDHGRGVALVSELLLRHRIVVPLTCSHASSMGLLADRPCRRLAEAMAAAAVGVVALPSTNLWLLAKHHRRTPSLRPQAPIRQLQEAGVTVAVGADNVQDPWFPGGDFDPIALLRFSLAASHLMPWRRLGLSPFSTAAAQLLGLEWDGVLRKGAPADLVVLGATSWTELLARPPRRRVLRAGRWLEPPPCEDPSPPLAACHA</sequence>
<dbReference type="InterPro" id="IPR052349">
    <property type="entry name" value="Metallo-hydrolase_Enzymes"/>
</dbReference>
<dbReference type="SUPFAM" id="SSF51556">
    <property type="entry name" value="Metallo-dependent hydrolases"/>
    <property type="match status" value="1"/>
</dbReference>
<gene>
    <name evidence="2" type="ORF">C7B81_07165</name>
</gene>
<proteinExistence type="predicted"/>
<dbReference type="InterPro" id="IPR032466">
    <property type="entry name" value="Metal_Hydrolase"/>
</dbReference>
<dbReference type="RefSeq" id="WP_106220595.1">
    <property type="nucleotide sequence ID" value="NZ_PVWP01000004.1"/>
</dbReference>
<keyword evidence="3" id="KW-1185">Reference proteome</keyword>
<dbReference type="EMBL" id="PVWP01000004">
    <property type="protein sequence ID" value="PSB37878.1"/>
    <property type="molecule type" value="Genomic_DNA"/>
</dbReference>
<dbReference type="PANTHER" id="PTHR32027">
    <property type="entry name" value="CYTOSINE DEAMINASE"/>
    <property type="match status" value="1"/>
</dbReference>
<feature type="domain" description="Amidohydrolase 3" evidence="1">
    <location>
        <begin position="102"/>
        <end position="400"/>
    </location>
</feature>
<dbReference type="Gene3D" id="3.20.20.140">
    <property type="entry name" value="Metal-dependent hydrolases"/>
    <property type="match status" value="1"/>
</dbReference>
<reference evidence="2 3" key="2">
    <citation type="submission" date="2018-03" db="EMBL/GenBank/DDBJ databases">
        <title>The ancient ancestry and fast evolution of plastids.</title>
        <authorList>
            <person name="Moore K.R."/>
            <person name="Magnabosco C."/>
            <person name="Momper L."/>
            <person name="Gold D.A."/>
            <person name="Bosak T."/>
            <person name="Fournier G.P."/>
        </authorList>
    </citation>
    <scope>NUCLEOTIDE SEQUENCE [LARGE SCALE GENOMIC DNA]</scope>
    <source>
        <strain evidence="2 3">CCALA 015</strain>
    </source>
</reference>
<evidence type="ECO:0000313" key="3">
    <source>
        <dbReference type="Proteomes" id="UP000238218"/>
    </source>
</evidence>
<dbReference type="Pfam" id="PF07969">
    <property type="entry name" value="Amidohydro_3"/>
    <property type="match status" value="1"/>
</dbReference>
<dbReference type="Gene3D" id="2.30.40.10">
    <property type="entry name" value="Urease, subunit C, domain 1"/>
    <property type="match status" value="1"/>
</dbReference>
<protein>
    <submittedName>
        <fullName evidence="2">Cytosine deaminase</fullName>
    </submittedName>
</protein>